<organism evidence="1 2">
    <name type="scientific">Nesidiocoris tenuis</name>
    <dbReference type="NCBI Taxonomy" id="355587"/>
    <lineage>
        <taxon>Eukaryota</taxon>
        <taxon>Metazoa</taxon>
        <taxon>Ecdysozoa</taxon>
        <taxon>Arthropoda</taxon>
        <taxon>Hexapoda</taxon>
        <taxon>Insecta</taxon>
        <taxon>Pterygota</taxon>
        <taxon>Neoptera</taxon>
        <taxon>Paraneoptera</taxon>
        <taxon>Hemiptera</taxon>
        <taxon>Heteroptera</taxon>
        <taxon>Panheteroptera</taxon>
        <taxon>Cimicomorpha</taxon>
        <taxon>Miridae</taxon>
        <taxon>Dicyphina</taxon>
        <taxon>Nesidiocoris</taxon>
    </lineage>
</organism>
<keyword evidence="2" id="KW-1185">Reference proteome</keyword>
<name>A0A6H5H940_9HEMI</name>
<sequence>MSSRSFFHSSSTTTKSVSITTRELCKFCTRVGFKICIGQLVVVELLLDEPSLQCRKKIPNTLFNRANRQECPRFAVLLESPEVCPSRTISPCFRPYRRLMLNVSAASPGKRMACRTITTYPSSWANRARIGKRNRRNLTWLSQATDTCSRAWIWTRNPVSSRYWLGSCRRAMPPRSPSRVITFTLLKSASAA</sequence>
<gene>
    <name evidence="1" type="ORF">NTEN_LOCUS17537</name>
</gene>
<proteinExistence type="predicted"/>
<dbReference type="AlphaFoldDB" id="A0A6H5H940"/>
<evidence type="ECO:0000313" key="1">
    <source>
        <dbReference type="EMBL" id="CAB0012843.1"/>
    </source>
</evidence>
<dbReference type="Proteomes" id="UP000479000">
    <property type="component" value="Unassembled WGS sequence"/>
</dbReference>
<protein>
    <submittedName>
        <fullName evidence="1">Uncharacterized protein</fullName>
    </submittedName>
</protein>
<evidence type="ECO:0000313" key="2">
    <source>
        <dbReference type="Proteomes" id="UP000479000"/>
    </source>
</evidence>
<dbReference type="EMBL" id="CADCXU010025651">
    <property type="protein sequence ID" value="CAB0012843.1"/>
    <property type="molecule type" value="Genomic_DNA"/>
</dbReference>
<accession>A0A6H5H940</accession>
<reference evidence="1 2" key="1">
    <citation type="submission" date="2020-02" db="EMBL/GenBank/DDBJ databases">
        <authorList>
            <person name="Ferguson B K."/>
        </authorList>
    </citation>
    <scope>NUCLEOTIDE SEQUENCE [LARGE SCALE GENOMIC DNA]</scope>
</reference>